<reference evidence="2 3" key="1">
    <citation type="submission" date="2021-06" db="EMBL/GenBank/DDBJ databases">
        <authorList>
            <person name="Palmer J.M."/>
        </authorList>
    </citation>
    <scope>NUCLEOTIDE SEQUENCE [LARGE SCALE GENOMIC DNA]</scope>
    <source>
        <strain evidence="3">if_2019</strain>
        <tissue evidence="2">Muscle</tissue>
    </source>
</reference>
<keyword evidence="3" id="KW-1185">Reference proteome</keyword>
<proteinExistence type="predicted"/>
<feature type="compositionally biased region" description="Polar residues" evidence="1">
    <location>
        <begin position="81"/>
        <end position="91"/>
    </location>
</feature>
<accession>A0ABV0TGD8</accession>
<evidence type="ECO:0000313" key="3">
    <source>
        <dbReference type="Proteomes" id="UP001482620"/>
    </source>
</evidence>
<organism evidence="2 3">
    <name type="scientific">Ilyodon furcidens</name>
    <name type="common">goldbreast splitfin</name>
    <dbReference type="NCBI Taxonomy" id="33524"/>
    <lineage>
        <taxon>Eukaryota</taxon>
        <taxon>Metazoa</taxon>
        <taxon>Chordata</taxon>
        <taxon>Craniata</taxon>
        <taxon>Vertebrata</taxon>
        <taxon>Euteleostomi</taxon>
        <taxon>Actinopterygii</taxon>
        <taxon>Neopterygii</taxon>
        <taxon>Teleostei</taxon>
        <taxon>Neoteleostei</taxon>
        <taxon>Acanthomorphata</taxon>
        <taxon>Ovalentaria</taxon>
        <taxon>Atherinomorphae</taxon>
        <taxon>Cyprinodontiformes</taxon>
        <taxon>Goodeidae</taxon>
        <taxon>Ilyodon</taxon>
    </lineage>
</organism>
<comment type="caution">
    <text evidence="2">The sequence shown here is derived from an EMBL/GenBank/DDBJ whole genome shotgun (WGS) entry which is preliminary data.</text>
</comment>
<name>A0ABV0TGD8_9TELE</name>
<feature type="compositionally biased region" description="Basic and acidic residues" evidence="1">
    <location>
        <begin position="42"/>
        <end position="80"/>
    </location>
</feature>
<evidence type="ECO:0000313" key="2">
    <source>
        <dbReference type="EMBL" id="MEQ2231955.1"/>
    </source>
</evidence>
<protein>
    <submittedName>
        <fullName evidence="2">Uncharacterized protein</fullName>
    </submittedName>
</protein>
<sequence>MTPDFSDKLHVLPDYLKDIKSCLADKNTAGPHGQRGMKGRRQKGDERRKKTASEVEERESQAGQKVGKDKTKGKEPDHSCTHNCQANFRGL</sequence>
<dbReference type="EMBL" id="JAHRIQ010035118">
    <property type="protein sequence ID" value="MEQ2231955.1"/>
    <property type="molecule type" value="Genomic_DNA"/>
</dbReference>
<feature type="region of interest" description="Disordered" evidence="1">
    <location>
        <begin position="25"/>
        <end position="91"/>
    </location>
</feature>
<gene>
    <name evidence="2" type="ORF">ILYODFUR_006022</name>
</gene>
<dbReference type="Proteomes" id="UP001482620">
    <property type="component" value="Unassembled WGS sequence"/>
</dbReference>
<evidence type="ECO:0000256" key="1">
    <source>
        <dbReference type="SAM" id="MobiDB-lite"/>
    </source>
</evidence>